<keyword evidence="3" id="KW-1185">Reference proteome</keyword>
<reference evidence="2 3" key="2">
    <citation type="submission" date="2017-06" db="EMBL/GenBank/DDBJ databases">
        <authorList>
            <person name="Kim H.J."/>
            <person name="Triplett B.A."/>
        </authorList>
    </citation>
    <scope>NUCLEOTIDE SEQUENCE [LARGE SCALE GENOMIC DNA]</scope>
    <source>
        <strain evidence="2">Kingella_eburonensis</strain>
    </source>
</reference>
<dbReference type="AlphaFoldDB" id="A0A238HE86"/>
<reference evidence="1" key="1">
    <citation type="submission" date="2017-05" db="EMBL/GenBank/DDBJ databases">
        <authorList>
            <person name="Song R."/>
            <person name="Chenine A.L."/>
            <person name="Ruprecht R.M."/>
        </authorList>
    </citation>
    <scope>NUCLEOTIDE SEQUENCE</scope>
    <source>
        <strain evidence="1">Kingella_eburonensis</strain>
    </source>
</reference>
<name>A0A238HE86_9NEIS</name>
<evidence type="ECO:0000313" key="2">
    <source>
        <dbReference type="EMBL" id="SNB53852.1"/>
    </source>
</evidence>
<evidence type="ECO:0000313" key="3">
    <source>
        <dbReference type="Proteomes" id="UP000215450"/>
    </source>
</evidence>
<protein>
    <submittedName>
        <fullName evidence="1">Uncharacterized protein</fullName>
    </submittedName>
</protein>
<organism evidence="1">
    <name type="scientific">Kingella negevensis</name>
    <dbReference type="NCBI Taxonomy" id="1522312"/>
    <lineage>
        <taxon>Bacteria</taxon>
        <taxon>Pseudomonadati</taxon>
        <taxon>Pseudomonadota</taxon>
        <taxon>Betaproteobacteria</taxon>
        <taxon>Neisseriales</taxon>
        <taxon>Neisseriaceae</taxon>
        <taxon>Kingella</taxon>
    </lineage>
</organism>
<dbReference type="Proteomes" id="UP000215450">
    <property type="component" value="Unassembled WGS sequence"/>
</dbReference>
<proteinExistence type="predicted"/>
<dbReference type="RefSeq" id="WP_095061935.1">
    <property type="nucleotide sequence ID" value="NZ_FXUV02000002.1"/>
</dbReference>
<dbReference type="EMBL" id="FXUV02000002">
    <property type="protein sequence ID" value="SNB53852.1"/>
    <property type="molecule type" value="Genomic_DNA"/>
</dbReference>
<accession>A0A238HE86</accession>
<dbReference type="EMBL" id="FXUV01000010">
    <property type="protein sequence ID" value="SMQ11849.1"/>
    <property type="molecule type" value="Genomic_DNA"/>
</dbReference>
<sequence length="59" mass="6740">MNAIEKIKAVKELRQIRKELSSGSLKPIPKIKAVKRTQANSRLTTSRPNKKLFWHTAVV</sequence>
<gene>
    <name evidence="2" type="ORF">KEBURONENSIS_00732</name>
    <name evidence="1" type="ORF">KEBURONENSIS_00853</name>
</gene>
<evidence type="ECO:0000313" key="1">
    <source>
        <dbReference type="EMBL" id="SMQ11849.1"/>
    </source>
</evidence>